<dbReference type="AlphaFoldDB" id="A0A399E8R0"/>
<evidence type="ECO:0000256" key="1">
    <source>
        <dbReference type="SAM" id="MobiDB-lite"/>
    </source>
</evidence>
<protein>
    <submittedName>
        <fullName evidence="2">Uncharacterized protein</fullName>
    </submittedName>
</protein>
<dbReference type="EMBL" id="QXDL01000205">
    <property type="protein sequence ID" value="RIH81114.1"/>
    <property type="molecule type" value="Genomic_DNA"/>
</dbReference>
<feature type="region of interest" description="Disordered" evidence="1">
    <location>
        <begin position="1"/>
        <end position="71"/>
    </location>
</feature>
<feature type="compositionally biased region" description="Polar residues" evidence="1">
    <location>
        <begin position="26"/>
        <end position="43"/>
    </location>
</feature>
<accession>A0A399E8R0</accession>
<keyword evidence="3" id="KW-1185">Reference proteome</keyword>
<evidence type="ECO:0000313" key="2">
    <source>
        <dbReference type="EMBL" id="RIH81114.1"/>
    </source>
</evidence>
<gene>
    <name evidence="2" type="ORF">Mterra_03380</name>
</gene>
<proteinExistence type="predicted"/>
<sequence>MIATPSVCSATHRASQGHEGSKGLSLETSTKGATQYGPSTSAKLISAPPRVTGTSQALSGKARCLSSQHSP</sequence>
<reference evidence="2 3" key="1">
    <citation type="submission" date="2018-08" db="EMBL/GenBank/DDBJ databases">
        <title>Meiothermus terrae DSM 26712 genome sequencing project.</title>
        <authorList>
            <person name="Da Costa M.S."/>
            <person name="Albuquerque L."/>
            <person name="Raposo P."/>
            <person name="Froufe H.J.C."/>
            <person name="Barroso C.S."/>
            <person name="Egas C."/>
        </authorList>
    </citation>
    <scope>NUCLEOTIDE SEQUENCE [LARGE SCALE GENOMIC DNA]</scope>
    <source>
        <strain evidence="2 3">DSM 26712</strain>
    </source>
</reference>
<name>A0A399E8R0_9DEIN</name>
<evidence type="ECO:0000313" key="3">
    <source>
        <dbReference type="Proteomes" id="UP000265715"/>
    </source>
</evidence>
<organism evidence="2 3">
    <name type="scientific">Calidithermus terrae</name>
    <dbReference type="NCBI Taxonomy" id="1408545"/>
    <lineage>
        <taxon>Bacteria</taxon>
        <taxon>Thermotogati</taxon>
        <taxon>Deinococcota</taxon>
        <taxon>Deinococci</taxon>
        <taxon>Thermales</taxon>
        <taxon>Thermaceae</taxon>
        <taxon>Calidithermus</taxon>
    </lineage>
</organism>
<dbReference type="Proteomes" id="UP000265715">
    <property type="component" value="Unassembled WGS sequence"/>
</dbReference>
<comment type="caution">
    <text evidence="2">The sequence shown here is derived from an EMBL/GenBank/DDBJ whole genome shotgun (WGS) entry which is preliminary data.</text>
</comment>
<feature type="compositionally biased region" description="Polar residues" evidence="1">
    <location>
        <begin position="1"/>
        <end position="14"/>
    </location>
</feature>